<dbReference type="Gene3D" id="3.40.50.2000">
    <property type="entry name" value="Glycogen Phosphorylase B"/>
    <property type="match status" value="2"/>
</dbReference>
<dbReference type="Pfam" id="PF01075">
    <property type="entry name" value="Glyco_transf_9"/>
    <property type="match status" value="1"/>
</dbReference>
<dbReference type="SUPFAM" id="SSF53756">
    <property type="entry name" value="UDP-Glycosyltransferase/glycogen phosphorylase"/>
    <property type="match status" value="1"/>
</dbReference>
<accession>A0ABV6U9Q5</accession>
<dbReference type="RefSeq" id="WP_394302955.1">
    <property type="nucleotide sequence ID" value="NZ_JBHMQT010000044.1"/>
</dbReference>
<dbReference type="PANTHER" id="PTHR30160:SF1">
    <property type="entry name" value="LIPOPOLYSACCHARIDE 1,2-N-ACETYLGLUCOSAMINETRANSFERASE-RELATED"/>
    <property type="match status" value="1"/>
</dbReference>
<comment type="caution">
    <text evidence="3">The sequence shown here is derived from an EMBL/GenBank/DDBJ whole genome shotgun (WGS) entry which is preliminary data.</text>
</comment>
<keyword evidence="4" id="KW-1185">Reference proteome</keyword>
<reference evidence="3 4" key="1">
    <citation type="submission" date="2024-09" db="EMBL/GenBank/DDBJ databases">
        <authorList>
            <person name="Sun Q."/>
            <person name="Mori K."/>
        </authorList>
    </citation>
    <scope>NUCLEOTIDE SEQUENCE [LARGE SCALE GENOMIC DNA]</scope>
    <source>
        <strain evidence="3 4">TBRC 1851</strain>
    </source>
</reference>
<protein>
    <submittedName>
        <fullName evidence="3">Glycosyltransferase family 9 protein</fullName>
    </submittedName>
</protein>
<organism evidence="3 4">
    <name type="scientific">Sphaerimonospora cavernae</name>
    <dbReference type="NCBI Taxonomy" id="1740611"/>
    <lineage>
        <taxon>Bacteria</taxon>
        <taxon>Bacillati</taxon>
        <taxon>Actinomycetota</taxon>
        <taxon>Actinomycetes</taxon>
        <taxon>Streptosporangiales</taxon>
        <taxon>Streptosporangiaceae</taxon>
        <taxon>Sphaerimonospora</taxon>
    </lineage>
</organism>
<keyword evidence="1" id="KW-0328">Glycosyltransferase</keyword>
<dbReference type="Proteomes" id="UP001589870">
    <property type="component" value="Unassembled WGS sequence"/>
</dbReference>
<gene>
    <name evidence="3" type="ORF">ACFHYQ_21710</name>
</gene>
<keyword evidence="2" id="KW-0808">Transferase</keyword>
<dbReference type="PANTHER" id="PTHR30160">
    <property type="entry name" value="TETRAACYLDISACCHARIDE 4'-KINASE-RELATED"/>
    <property type="match status" value="1"/>
</dbReference>
<evidence type="ECO:0000256" key="2">
    <source>
        <dbReference type="ARBA" id="ARBA00022679"/>
    </source>
</evidence>
<evidence type="ECO:0000313" key="3">
    <source>
        <dbReference type="EMBL" id="MFC0864914.1"/>
    </source>
</evidence>
<sequence>MPDRYADLLVVDLLGGIGDLIMVLPVVHALARRNPGASLRVLTHEPGAELVRGDPAVTEVRTPAHGRPGAEREAVAQALAERRPDLAVTTTRYDGIPGLLAASGARCVTDLWRRPPPDEPVGLRYLRILQAEGLLGADDPHDLARPRVHLSAAELARGRRLLGECLLADGSFLPASGSTAIARRPPVVLVTGSGMAVKHWPYWTELIGLLSDRGHPVLIVGRPPTEPDGGAVPYGTAGDAVGGMFLPGAGLRELAACFAAVADRGGVVVGGDTGPVRLAAAAGAATVGLFGPTSALRYGIGGGVDLQGLPDCPHRLPTAITEQPCWWTARCPLAPDGPPACMADIPARSVADAVTSTSACIFACVALRWRHGSSSDP</sequence>
<dbReference type="InterPro" id="IPR051199">
    <property type="entry name" value="LPS_LOS_Heptosyltrfase"/>
</dbReference>
<dbReference type="EMBL" id="JBHMQT010000044">
    <property type="protein sequence ID" value="MFC0864914.1"/>
    <property type="molecule type" value="Genomic_DNA"/>
</dbReference>
<dbReference type="InterPro" id="IPR002201">
    <property type="entry name" value="Glyco_trans_9"/>
</dbReference>
<proteinExistence type="predicted"/>
<evidence type="ECO:0000256" key="1">
    <source>
        <dbReference type="ARBA" id="ARBA00022676"/>
    </source>
</evidence>
<name>A0ABV6U9Q5_9ACTN</name>
<evidence type="ECO:0000313" key="4">
    <source>
        <dbReference type="Proteomes" id="UP001589870"/>
    </source>
</evidence>